<dbReference type="EMBL" id="JAGSXH010000199">
    <property type="protein sequence ID" value="MBS2966807.1"/>
    <property type="molecule type" value="Genomic_DNA"/>
</dbReference>
<protein>
    <submittedName>
        <fullName evidence="2">Uncharacterized protein</fullName>
    </submittedName>
</protein>
<evidence type="ECO:0000313" key="3">
    <source>
        <dbReference type="Proteomes" id="UP000677913"/>
    </source>
</evidence>
<gene>
    <name evidence="2" type="ORF">KGA66_27470</name>
</gene>
<name>A0A8J7WUQ1_9ACTN</name>
<evidence type="ECO:0000313" key="2">
    <source>
        <dbReference type="EMBL" id="MBS2966807.1"/>
    </source>
</evidence>
<feature type="transmembrane region" description="Helical" evidence="1">
    <location>
        <begin position="6"/>
        <end position="28"/>
    </location>
</feature>
<proteinExistence type="predicted"/>
<accession>A0A8J7WUQ1</accession>
<keyword evidence="1" id="KW-1133">Transmembrane helix</keyword>
<sequence length="164" mass="18354">MHRILVYLAGVVALGLFSLILNFLLIILKFGNIRSVLFVRKVVVLLRGVPDGMALTCTDKKVSALSFDSKANAQKVVPLYTGVLTWRGGPRLALRVRKSAKRQFLLRSTIFGLVFVPLILVGLWLTLFVSWKIGGSIVVLLAFHQWMPFYIWDYPAVSSLLHGD</sequence>
<keyword evidence="1" id="KW-0812">Transmembrane</keyword>
<keyword evidence="1" id="KW-0472">Membrane</keyword>
<dbReference type="Proteomes" id="UP000677913">
    <property type="component" value="Unassembled WGS sequence"/>
</dbReference>
<dbReference type="AlphaFoldDB" id="A0A8J7WUQ1"/>
<keyword evidence="3" id="KW-1185">Reference proteome</keyword>
<organism evidence="2 3">
    <name type="scientific">Actinocrinis puniceicyclus</name>
    <dbReference type="NCBI Taxonomy" id="977794"/>
    <lineage>
        <taxon>Bacteria</taxon>
        <taxon>Bacillati</taxon>
        <taxon>Actinomycetota</taxon>
        <taxon>Actinomycetes</taxon>
        <taxon>Catenulisporales</taxon>
        <taxon>Actinospicaceae</taxon>
        <taxon>Actinocrinis</taxon>
    </lineage>
</organism>
<reference evidence="2" key="1">
    <citation type="submission" date="2021-04" db="EMBL/GenBank/DDBJ databases">
        <title>Genome based classification of Actinospica acidithermotolerans sp. nov., an actinobacterium isolated from an Indonesian hot spring.</title>
        <authorList>
            <person name="Kusuma A.B."/>
            <person name="Putra K.E."/>
            <person name="Nafisah S."/>
            <person name="Loh J."/>
            <person name="Nouioui I."/>
            <person name="Goodfellow M."/>
        </authorList>
    </citation>
    <scope>NUCLEOTIDE SEQUENCE</scope>
    <source>
        <strain evidence="2">DSM 45618</strain>
    </source>
</reference>
<evidence type="ECO:0000256" key="1">
    <source>
        <dbReference type="SAM" id="Phobius"/>
    </source>
</evidence>
<feature type="transmembrane region" description="Helical" evidence="1">
    <location>
        <begin position="104"/>
        <end position="127"/>
    </location>
</feature>
<dbReference type="RefSeq" id="WP_211472237.1">
    <property type="nucleotide sequence ID" value="NZ_JAGSXH010000199.1"/>
</dbReference>
<comment type="caution">
    <text evidence="2">The sequence shown here is derived from an EMBL/GenBank/DDBJ whole genome shotgun (WGS) entry which is preliminary data.</text>
</comment>